<dbReference type="AlphaFoldDB" id="A0A9J7BIH5"/>
<keyword evidence="5" id="KW-1185">Reference proteome</keyword>
<comment type="similarity">
    <text evidence="1 2">Belongs to the anti-sigma-factor antagonist family.</text>
</comment>
<gene>
    <name evidence="4" type="ORF">MOP44_19475</name>
</gene>
<evidence type="ECO:0000259" key="3">
    <source>
        <dbReference type="PROSITE" id="PS50801"/>
    </source>
</evidence>
<organism evidence="4 5">
    <name type="scientific">Occallatibacter riparius</name>
    <dbReference type="NCBI Taxonomy" id="1002689"/>
    <lineage>
        <taxon>Bacteria</taxon>
        <taxon>Pseudomonadati</taxon>
        <taxon>Acidobacteriota</taxon>
        <taxon>Terriglobia</taxon>
        <taxon>Terriglobales</taxon>
        <taxon>Acidobacteriaceae</taxon>
        <taxon>Occallatibacter</taxon>
    </lineage>
</organism>
<dbReference type="Proteomes" id="UP001059380">
    <property type="component" value="Chromosome"/>
</dbReference>
<dbReference type="RefSeq" id="WP_260791928.1">
    <property type="nucleotide sequence ID" value="NZ_CP093313.1"/>
</dbReference>
<dbReference type="NCBIfam" id="TIGR00377">
    <property type="entry name" value="ant_ant_sig"/>
    <property type="match status" value="1"/>
</dbReference>
<dbReference type="SUPFAM" id="SSF52091">
    <property type="entry name" value="SpoIIaa-like"/>
    <property type="match status" value="1"/>
</dbReference>
<dbReference type="Gene3D" id="3.30.750.24">
    <property type="entry name" value="STAS domain"/>
    <property type="match status" value="1"/>
</dbReference>
<dbReference type="KEGG" id="orp:MOP44_19475"/>
<protein>
    <recommendedName>
        <fullName evidence="2">Anti-sigma factor antagonist</fullName>
    </recommendedName>
</protein>
<evidence type="ECO:0000313" key="4">
    <source>
        <dbReference type="EMBL" id="UWZ82740.1"/>
    </source>
</evidence>
<proteinExistence type="inferred from homology"/>
<dbReference type="PANTHER" id="PTHR33495:SF2">
    <property type="entry name" value="ANTI-SIGMA FACTOR ANTAGONIST TM_1081-RELATED"/>
    <property type="match status" value="1"/>
</dbReference>
<name>A0A9J7BIH5_9BACT</name>
<evidence type="ECO:0000256" key="2">
    <source>
        <dbReference type="RuleBase" id="RU003749"/>
    </source>
</evidence>
<evidence type="ECO:0000256" key="1">
    <source>
        <dbReference type="ARBA" id="ARBA00009013"/>
    </source>
</evidence>
<dbReference type="InterPro" id="IPR002645">
    <property type="entry name" value="STAS_dom"/>
</dbReference>
<dbReference type="InterPro" id="IPR036513">
    <property type="entry name" value="STAS_dom_sf"/>
</dbReference>
<dbReference type="Pfam" id="PF01740">
    <property type="entry name" value="STAS"/>
    <property type="match status" value="1"/>
</dbReference>
<feature type="domain" description="STAS" evidence="3">
    <location>
        <begin position="29"/>
        <end position="113"/>
    </location>
</feature>
<dbReference type="InterPro" id="IPR003658">
    <property type="entry name" value="Anti-sigma_ant"/>
</dbReference>
<dbReference type="PROSITE" id="PS50801">
    <property type="entry name" value="STAS"/>
    <property type="match status" value="1"/>
</dbReference>
<dbReference type="PANTHER" id="PTHR33495">
    <property type="entry name" value="ANTI-SIGMA FACTOR ANTAGONIST TM_1081-RELATED-RELATED"/>
    <property type="match status" value="1"/>
</dbReference>
<dbReference type="EMBL" id="CP093313">
    <property type="protein sequence ID" value="UWZ82740.1"/>
    <property type="molecule type" value="Genomic_DNA"/>
</dbReference>
<dbReference type="CDD" id="cd07043">
    <property type="entry name" value="STAS_anti-anti-sigma_factors"/>
    <property type="match status" value="1"/>
</dbReference>
<evidence type="ECO:0000313" key="5">
    <source>
        <dbReference type="Proteomes" id="UP001059380"/>
    </source>
</evidence>
<reference evidence="4" key="1">
    <citation type="submission" date="2021-04" db="EMBL/GenBank/DDBJ databases">
        <title>Phylogenetic analysis of Acidobacteriaceae.</title>
        <authorList>
            <person name="Qiu L."/>
            <person name="Zhang Q."/>
        </authorList>
    </citation>
    <scope>NUCLEOTIDE SEQUENCE</scope>
    <source>
        <strain evidence="4">DSM 25168</strain>
    </source>
</reference>
<dbReference type="GO" id="GO:0043856">
    <property type="term" value="F:anti-sigma factor antagonist activity"/>
    <property type="evidence" value="ECO:0007669"/>
    <property type="project" value="InterPro"/>
</dbReference>
<sequence length="230" mass="24685">MPLELNTHICGTVLIVECAGRIASGPETESLLAVLHKDSFRNLKHVVLGMAGVSRIDSSGIGLIVRYANSLRQRGGDLRLAAVTPTILEILRMTRLDSVLKLFASEDEAVLSFLERDASTACVPCAAGCVVLVDQSPDFCAFATAVLTQHAYEVKAASLVRDAKILLMIEKPNFILVGPSTRPDALEQTLATFRSLAPNAKVLAVDPALKTDEPQHAGEILLQMLTAQQV</sequence>
<accession>A0A9J7BIH5</accession>